<name>A0ABV6P7M0_9MICC</name>
<feature type="binding site" evidence="10">
    <location>
        <position position="302"/>
    </location>
    <ligand>
        <name>UDP-N-acetyl-alpha-D-glucosamine</name>
        <dbReference type="ChEBI" id="CHEBI:57705"/>
    </ligand>
</feature>
<keyword evidence="2 10" id="KW-0132">Cell division</keyword>
<sequence length="370" mass="39239">MTETEKSSLGSLVFAGGGTAGHVSPLLAMAAAVRQQYPDTKVTVIGTESGLETSLVPQAGWPLETIDKVPLPRKLNLDLLKVPSRLYATIRQAENILRGKEADAVVGVGGYVCTPVYLAAKKLGIPVIIHEANKKPGLANIVGARFAAKVATAYEGTKLGSAPEAVGMPMRAEIVQARRGSGTAAARTRLGLDPERKTLVVTGGSSGAVSLNEALAAGAAPILDTGAQILHLTGHDKHVDERRFPSVLHEHYHQREFLQHMEDAYLAADLMVTRAGAGTVFELTAVGVPTVFVPLPIGNGEQKRNVEHLELAQATTVIDNADFTADWVKTELTALLTNEAELHRQAGLMASFGQRDAAARMVDMIQEVLA</sequence>
<feature type="binding site" evidence="10">
    <location>
        <position position="205"/>
    </location>
    <ligand>
        <name>UDP-N-acetyl-alpha-D-glucosamine</name>
        <dbReference type="ChEBI" id="CHEBI:57705"/>
    </ligand>
</feature>
<proteinExistence type="inferred from homology"/>
<dbReference type="EC" id="2.4.1.227" evidence="10"/>
<dbReference type="NCBIfam" id="TIGR01133">
    <property type="entry name" value="murG"/>
    <property type="match status" value="1"/>
</dbReference>
<dbReference type="RefSeq" id="WP_377457182.1">
    <property type="nucleotide sequence ID" value="NZ_JBHLUB010000001.1"/>
</dbReference>
<dbReference type="HAMAP" id="MF_00033">
    <property type="entry name" value="MurG"/>
    <property type="match status" value="1"/>
</dbReference>
<evidence type="ECO:0000259" key="12">
    <source>
        <dbReference type="Pfam" id="PF04101"/>
    </source>
</evidence>
<evidence type="ECO:0000256" key="6">
    <source>
        <dbReference type="ARBA" id="ARBA00022984"/>
    </source>
</evidence>
<evidence type="ECO:0000256" key="5">
    <source>
        <dbReference type="ARBA" id="ARBA00022960"/>
    </source>
</evidence>
<dbReference type="InterPro" id="IPR006009">
    <property type="entry name" value="GlcNAc_MurG"/>
</dbReference>
<keyword evidence="1 10" id="KW-1003">Cell membrane</keyword>
<evidence type="ECO:0000256" key="9">
    <source>
        <dbReference type="ARBA" id="ARBA00023316"/>
    </source>
</evidence>
<accession>A0ABV6P7M0</accession>
<keyword evidence="6 10" id="KW-0573">Peptidoglycan synthesis</keyword>
<comment type="caution">
    <text evidence="10">Lacks conserved residue(s) required for the propagation of feature annotation.</text>
</comment>
<keyword evidence="5 10" id="KW-0133">Cell shape</keyword>
<evidence type="ECO:0000256" key="8">
    <source>
        <dbReference type="ARBA" id="ARBA00023306"/>
    </source>
</evidence>
<dbReference type="PANTHER" id="PTHR21015:SF22">
    <property type="entry name" value="GLYCOSYLTRANSFERASE"/>
    <property type="match status" value="1"/>
</dbReference>
<protein>
    <recommendedName>
        <fullName evidence="10">UDP-N-acetylglucosamine--N-acetylmuramyl-(pentapeptide) pyrophosphoryl-undecaprenol N-acetylglucosamine transferase</fullName>
        <ecNumber evidence="10">2.4.1.227</ecNumber>
    </recommendedName>
    <alternativeName>
        <fullName evidence="10">Undecaprenyl-PP-MurNAc-pentapeptide-UDPGlcNAc GlcNAc transferase</fullName>
    </alternativeName>
</protein>
<feature type="domain" description="Glycosyl transferase family 28 C-terminal" evidence="12">
    <location>
        <begin position="198"/>
        <end position="359"/>
    </location>
</feature>
<evidence type="ECO:0000256" key="1">
    <source>
        <dbReference type="ARBA" id="ARBA00022475"/>
    </source>
</evidence>
<feature type="binding site" evidence="10">
    <location>
        <begin position="19"/>
        <end position="21"/>
    </location>
    <ligand>
        <name>UDP-N-acetyl-alpha-D-glucosamine</name>
        <dbReference type="ChEBI" id="CHEBI:57705"/>
    </ligand>
</feature>
<comment type="function">
    <text evidence="10">Cell wall formation. Catalyzes the transfer of a GlcNAc subunit on undecaprenyl-pyrophosphoryl-MurNAc-pentapeptide (lipid intermediate I) to form undecaprenyl-pyrophosphoryl-MurNAc-(pentapeptide)GlcNAc (lipid intermediate II).</text>
</comment>
<dbReference type="InterPro" id="IPR007235">
    <property type="entry name" value="Glyco_trans_28_C"/>
</dbReference>
<organism evidence="13 14">
    <name type="scientific">Micrococcoides hystricis</name>
    <dbReference type="NCBI Taxonomy" id="1572761"/>
    <lineage>
        <taxon>Bacteria</taxon>
        <taxon>Bacillati</taxon>
        <taxon>Actinomycetota</taxon>
        <taxon>Actinomycetes</taxon>
        <taxon>Micrococcales</taxon>
        <taxon>Micrococcaceae</taxon>
        <taxon>Micrococcoides</taxon>
    </lineage>
</organism>
<feature type="binding site" evidence="10">
    <location>
        <position position="171"/>
    </location>
    <ligand>
        <name>UDP-N-acetyl-alpha-D-glucosamine</name>
        <dbReference type="ChEBI" id="CHEBI:57705"/>
    </ligand>
</feature>
<dbReference type="PANTHER" id="PTHR21015">
    <property type="entry name" value="UDP-N-ACETYLGLUCOSAMINE--N-ACETYLMURAMYL-(PENTAPEPTIDE) PYROPHOSPHORYL-UNDECAPRENOL N-ACETYLGLUCOSAMINE TRANSFERASE 1"/>
    <property type="match status" value="1"/>
</dbReference>
<dbReference type="Proteomes" id="UP001589862">
    <property type="component" value="Unassembled WGS sequence"/>
</dbReference>
<gene>
    <name evidence="10 13" type="primary">murG</name>
    <name evidence="13" type="ORF">ACFFFR_00310</name>
</gene>
<evidence type="ECO:0000256" key="3">
    <source>
        <dbReference type="ARBA" id="ARBA00022676"/>
    </source>
</evidence>
<dbReference type="GO" id="GO:0016757">
    <property type="term" value="F:glycosyltransferase activity"/>
    <property type="evidence" value="ECO:0007669"/>
    <property type="project" value="UniProtKB-KW"/>
</dbReference>
<comment type="catalytic activity">
    <reaction evidence="10">
        <text>di-trans,octa-cis-undecaprenyl diphospho-N-acetyl-alpha-D-muramoyl-L-alanyl-D-glutamyl-meso-2,6-diaminopimeloyl-D-alanyl-D-alanine + UDP-N-acetyl-alpha-D-glucosamine = di-trans,octa-cis-undecaprenyl diphospho-[N-acetyl-alpha-D-glucosaminyl-(1-&gt;4)]-N-acetyl-alpha-D-muramoyl-L-alanyl-D-glutamyl-meso-2,6-diaminopimeloyl-D-alanyl-D-alanine + UDP + H(+)</text>
        <dbReference type="Rhea" id="RHEA:31227"/>
        <dbReference type="ChEBI" id="CHEBI:15378"/>
        <dbReference type="ChEBI" id="CHEBI:57705"/>
        <dbReference type="ChEBI" id="CHEBI:58223"/>
        <dbReference type="ChEBI" id="CHEBI:61387"/>
        <dbReference type="ChEBI" id="CHEBI:61388"/>
        <dbReference type="EC" id="2.4.1.227"/>
    </reaction>
</comment>
<dbReference type="SUPFAM" id="SSF53756">
    <property type="entry name" value="UDP-Glycosyltransferase/glycogen phosphorylase"/>
    <property type="match status" value="1"/>
</dbReference>
<reference evidence="13 14" key="1">
    <citation type="submission" date="2024-09" db="EMBL/GenBank/DDBJ databases">
        <authorList>
            <person name="Sun Q."/>
            <person name="Mori K."/>
        </authorList>
    </citation>
    <scope>NUCLEOTIDE SEQUENCE [LARGE SCALE GENOMIC DNA]</scope>
    <source>
        <strain evidence="13 14">NCAIM B.02604</strain>
    </source>
</reference>
<dbReference type="CDD" id="cd03785">
    <property type="entry name" value="GT28_MurG"/>
    <property type="match status" value="1"/>
</dbReference>
<comment type="subcellular location">
    <subcellularLocation>
        <location evidence="10">Cell membrane</location>
        <topology evidence="10">Peripheral membrane protein</topology>
        <orientation evidence="10">Cytoplasmic side</orientation>
    </subcellularLocation>
</comment>
<evidence type="ECO:0000256" key="2">
    <source>
        <dbReference type="ARBA" id="ARBA00022618"/>
    </source>
</evidence>
<keyword evidence="9 10" id="KW-0961">Cell wall biogenesis/degradation</keyword>
<evidence type="ECO:0000256" key="4">
    <source>
        <dbReference type="ARBA" id="ARBA00022679"/>
    </source>
</evidence>
<dbReference type="InterPro" id="IPR004276">
    <property type="entry name" value="GlycoTrans_28_N"/>
</dbReference>
<dbReference type="Pfam" id="PF03033">
    <property type="entry name" value="Glyco_transf_28"/>
    <property type="match status" value="1"/>
</dbReference>
<comment type="pathway">
    <text evidence="10">Cell wall biogenesis; peptidoglycan biosynthesis.</text>
</comment>
<keyword evidence="8 10" id="KW-0131">Cell cycle</keyword>
<feature type="binding site" evidence="10">
    <location>
        <position position="133"/>
    </location>
    <ligand>
        <name>UDP-N-acetyl-alpha-D-glucosamine</name>
        <dbReference type="ChEBI" id="CHEBI:57705"/>
    </ligand>
</feature>
<dbReference type="Pfam" id="PF04101">
    <property type="entry name" value="Glyco_tran_28_C"/>
    <property type="match status" value="1"/>
</dbReference>
<keyword evidence="4 10" id="KW-0808">Transferase</keyword>
<dbReference type="Gene3D" id="3.40.50.2000">
    <property type="entry name" value="Glycogen Phosphorylase B"/>
    <property type="match status" value="2"/>
</dbReference>
<evidence type="ECO:0000256" key="10">
    <source>
        <dbReference type="HAMAP-Rule" id="MF_00033"/>
    </source>
</evidence>
<evidence type="ECO:0000313" key="13">
    <source>
        <dbReference type="EMBL" id="MFC0580833.1"/>
    </source>
</evidence>
<comment type="caution">
    <text evidence="13">The sequence shown here is derived from an EMBL/GenBank/DDBJ whole genome shotgun (WGS) entry which is preliminary data.</text>
</comment>
<evidence type="ECO:0000256" key="7">
    <source>
        <dbReference type="ARBA" id="ARBA00023136"/>
    </source>
</evidence>
<keyword evidence="14" id="KW-1185">Reference proteome</keyword>
<keyword evidence="3 10" id="KW-0328">Glycosyltransferase</keyword>
<evidence type="ECO:0000259" key="11">
    <source>
        <dbReference type="Pfam" id="PF03033"/>
    </source>
</evidence>
<comment type="similarity">
    <text evidence="10">Belongs to the glycosyltransferase 28 family. MurG subfamily.</text>
</comment>
<evidence type="ECO:0000313" key="14">
    <source>
        <dbReference type="Proteomes" id="UP001589862"/>
    </source>
</evidence>
<keyword evidence="7 10" id="KW-0472">Membrane</keyword>
<dbReference type="EMBL" id="JBHLUB010000001">
    <property type="protein sequence ID" value="MFC0580833.1"/>
    <property type="molecule type" value="Genomic_DNA"/>
</dbReference>
<feature type="domain" description="Glycosyltransferase family 28 N-terminal" evidence="11">
    <location>
        <begin position="13"/>
        <end position="151"/>
    </location>
</feature>